<evidence type="ECO:0000256" key="1">
    <source>
        <dbReference type="ARBA" id="ARBA00007523"/>
    </source>
</evidence>
<dbReference type="Pfam" id="PF01512">
    <property type="entry name" value="Complex1_51K"/>
    <property type="match status" value="1"/>
</dbReference>
<dbReference type="EMBL" id="RRCH01000028">
    <property type="protein sequence ID" value="RRJ29573.1"/>
    <property type="molecule type" value="Genomic_DNA"/>
</dbReference>
<dbReference type="InterPro" id="IPR019575">
    <property type="entry name" value="Nuop51_4Fe4S-bd"/>
</dbReference>
<feature type="domain" description="NADH-ubiquinone oxidoreductase 51kDa subunit iron-sulphur binding" evidence="6">
    <location>
        <begin position="397"/>
        <end position="442"/>
    </location>
</feature>
<evidence type="ECO:0000313" key="7">
    <source>
        <dbReference type="EMBL" id="RRJ29573.1"/>
    </source>
</evidence>
<dbReference type="Pfam" id="PF10589">
    <property type="entry name" value="NADH_4Fe-4S"/>
    <property type="match status" value="1"/>
</dbReference>
<dbReference type="Gene3D" id="3.40.50.11540">
    <property type="entry name" value="NADH-ubiquinone oxidoreductase 51kDa subunit"/>
    <property type="match status" value="1"/>
</dbReference>
<keyword evidence="8" id="KW-1185">Reference proteome</keyword>
<evidence type="ECO:0000256" key="2">
    <source>
        <dbReference type="ARBA" id="ARBA00022485"/>
    </source>
</evidence>
<sequence>MAEHILSESVVLRIAESTPEQEVLKAVASATSIPVVKVGTTGYPVLEPLVLLTKNGQTAFYTSCSPEEAAEIATTLDNGNLRIEDADAIVEHPPERPYLPVPDLWPLQTGARTVLRRCGWLRPTHPEDYRISGGFETVDSDTDTVMSAAHSVTGRGWGDAMTNTPVGTSWNRSIDADGDPAVVVNAHGSPGDRLLLESVPFLPLEGALAAAQAVDASDIIVYLSEADEQALECVTATVENLPTTDTMVHVVTGPDEYRAAEPTMALEAIEGSQRLEARLRPPTPDIEGVYSRPTLIHTPRTLAQIVHAASGASPTRIVTVRGDVQHEATIEIPEDGSLATARTAVTVDGVFKGACVGGQFGGLTPDLDIAPTPNALDAADLGTEGIISILNEDRCLVAHVGEQSRFARDENCGRCVPCREGTVQLTKLLREVYDGSFRPDDIEELLRVMQSSSMCAFGRDATRPVATGLDHFEDEFVAHADGRCPTGTCTTEPQHEVPQ</sequence>
<dbReference type="OrthoDB" id="297477at2157"/>
<dbReference type="InterPro" id="IPR037207">
    <property type="entry name" value="Nuop51_4Fe4S-bd_sf"/>
</dbReference>
<comment type="similarity">
    <text evidence="1">Belongs to the complex I 51 kDa subunit family.</text>
</comment>
<dbReference type="SUPFAM" id="SSF142019">
    <property type="entry name" value="Nqo1 FMN-binding domain-like"/>
    <property type="match status" value="1"/>
</dbReference>
<dbReference type="Proteomes" id="UP000282322">
    <property type="component" value="Unassembled WGS sequence"/>
</dbReference>
<evidence type="ECO:0000256" key="5">
    <source>
        <dbReference type="ARBA" id="ARBA00023014"/>
    </source>
</evidence>
<comment type="caution">
    <text evidence="7">The sequence shown here is derived from an EMBL/GenBank/DDBJ whole genome shotgun (WGS) entry which is preliminary data.</text>
</comment>
<dbReference type="PANTHER" id="PTHR43578:SF3">
    <property type="entry name" value="NADH-QUINONE OXIDOREDUCTASE SUBUNIT F"/>
    <property type="match status" value="1"/>
</dbReference>
<evidence type="ECO:0000313" key="8">
    <source>
        <dbReference type="Proteomes" id="UP000282322"/>
    </source>
</evidence>
<keyword evidence="4" id="KW-0408">Iron</keyword>
<reference evidence="7 8" key="1">
    <citation type="submission" date="2018-11" db="EMBL/GenBank/DDBJ databases">
        <title>Taxonoimc description of Halomarina strain SPP-AMP-1.</title>
        <authorList>
            <person name="Pal Y."/>
            <person name="Srinivasana K."/>
            <person name="Verma A."/>
            <person name="Kumar P."/>
        </authorList>
    </citation>
    <scope>NUCLEOTIDE SEQUENCE [LARGE SCALE GENOMIC DNA]</scope>
    <source>
        <strain evidence="7 8">SPP-AMP-1</strain>
    </source>
</reference>
<dbReference type="RefSeq" id="WP_124955562.1">
    <property type="nucleotide sequence ID" value="NZ_RRCH01000028.1"/>
</dbReference>
<keyword evidence="5" id="KW-0411">Iron-sulfur</keyword>
<protein>
    <recommendedName>
        <fullName evidence="6">NADH-ubiquinone oxidoreductase 51kDa subunit iron-sulphur binding domain-containing protein</fullName>
    </recommendedName>
</protein>
<dbReference type="PANTHER" id="PTHR43578">
    <property type="entry name" value="NADH-QUINONE OXIDOREDUCTASE SUBUNIT F"/>
    <property type="match status" value="1"/>
</dbReference>
<keyword evidence="3" id="KW-0479">Metal-binding</keyword>
<evidence type="ECO:0000256" key="4">
    <source>
        <dbReference type="ARBA" id="ARBA00023004"/>
    </source>
</evidence>
<gene>
    <name evidence="7" type="ORF">EIK79_13135</name>
</gene>
<dbReference type="SMART" id="SM00928">
    <property type="entry name" value="NADH_4Fe-4S"/>
    <property type="match status" value="1"/>
</dbReference>
<dbReference type="GO" id="GO:0046872">
    <property type="term" value="F:metal ion binding"/>
    <property type="evidence" value="ECO:0007669"/>
    <property type="project" value="UniProtKB-KW"/>
</dbReference>
<dbReference type="InterPro" id="IPR011538">
    <property type="entry name" value="Nuo51_FMN-bd"/>
</dbReference>
<accession>A0A3P3RAW4</accession>
<name>A0A3P3RAW4_9EURY</name>
<evidence type="ECO:0000259" key="6">
    <source>
        <dbReference type="SMART" id="SM00928"/>
    </source>
</evidence>
<evidence type="ECO:0000256" key="3">
    <source>
        <dbReference type="ARBA" id="ARBA00022723"/>
    </source>
</evidence>
<dbReference type="InterPro" id="IPR037225">
    <property type="entry name" value="Nuo51_FMN-bd_sf"/>
</dbReference>
<dbReference type="SUPFAM" id="SSF140490">
    <property type="entry name" value="Nqo1C-terminal domain-like"/>
    <property type="match status" value="1"/>
</dbReference>
<keyword evidence="2" id="KW-0004">4Fe-4S</keyword>
<dbReference type="Gene3D" id="1.20.1440.230">
    <property type="entry name" value="NADH-ubiquinone oxidoreductase 51kDa subunit, iron-sulphur binding domain"/>
    <property type="match status" value="1"/>
</dbReference>
<proteinExistence type="inferred from homology"/>
<dbReference type="GO" id="GO:0051539">
    <property type="term" value="F:4 iron, 4 sulfur cluster binding"/>
    <property type="evidence" value="ECO:0007669"/>
    <property type="project" value="UniProtKB-KW"/>
</dbReference>
<organism evidence="7 8">
    <name type="scientific">Halocatena pleomorpha</name>
    <dbReference type="NCBI Taxonomy" id="1785090"/>
    <lineage>
        <taxon>Archaea</taxon>
        <taxon>Methanobacteriati</taxon>
        <taxon>Methanobacteriota</taxon>
        <taxon>Stenosarchaea group</taxon>
        <taxon>Halobacteria</taxon>
        <taxon>Halobacteriales</taxon>
        <taxon>Natronomonadaceae</taxon>
        <taxon>Halocatena</taxon>
    </lineage>
</organism>
<dbReference type="AlphaFoldDB" id="A0A3P3RAW4"/>